<dbReference type="RefSeq" id="WP_097770731.1">
    <property type="nucleotide sequence ID" value="NZ_NOUW01000017.1"/>
</dbReference>
<evidence type="ECO:0000313" key="9">
    <source>
        <dbReference type="EMBL" id="RGB73291.1"/>
    </source>
</evidence>
<dbReference type="PANTHER" id="PTHR38039:SF1">
    <property type="entry name" value="TOXIN YOEB"/>
    <property type="match status" value="1"/>
</dbReference>
<accession>A0A2A7BEJ3</accession>
<dbReference type="Proteomes" id="UP000261140">
    <property type="component" value="Unassembled WGS sequence"/>
</dbReference>
<dbReference type="Gene3D" id="3.30.2310.20">
    <property type="entry name" value="RelE-like"/>
    <property type="match status" value="1"/>
</dbReference>
<sequence>MIKAWTEEAWEDFEYWTRQDRKVLKRILQLLKDIDRNGYEGIGKPERLSGDLSSYWSRRIDDANRIVYRIDGNVVKIVQCGSHYRDK</sequence>
<evidence type="ECO:0000256" key="2">
    <source>
        <dbReference type="ARBA" id="ARBA00022649"/>
    </source>
</evidence>
<evidence type="ECO:0000256" key="1">
    <source>
        <dbReference type="ARBA" id="ARBA00008172"/>
    </source>
</evidence>
<dbReference type="Pfam" id="PF06769">
    <property type="entry name" value="YoeB_toxin"/>
    <property type="match status" value="1"/>
</dbReference>
<evidence type="ECO:0000256" key="7">
    <source>
        <dbReference type="ARBA" id="ARBA00050056"/>
    </source>
</evidence>
<reference evidence="9 11" key="2">
    <citation type="submission" date="2018-08" db="EMBL/GenBank/DDBJ databases">
        <title>A genome reference for cultivated species of the human gut microbiota.</title>
        <authorList>
            <person name="Zou Y."/>
            <person name="Xue W."/>
            <person name="Luo G."/>
        </authorList>
    </citation>
    <scope>NUCLEOTIDE SEQUENCE [LARGE SCALE GENOMIC DNA]</scope>
    <source>
        <strain evidence="9 11">AF36-11AT</strain>
    </source>
</reference>
<organism evidence="8 10">
    <name type="scientific">Faecalibacterium prausnitzii</name>
    <dbReference type="NCBI Taxonomy" id="853"/>
    <lineage>
        <taxon>Bacteria</taxon>
        <taxon>Bacillati</taxon>
        <taxon>Bacillota</taxon>
        <taxon>Clostridia</taxon>
        <taxon>Eubacteriales</taxon>
        <taxon>Oscillospiraceae</taxon>
        <taxon>Faecalibacterium</taxon>
    </lineage>
</organism>
<evidence type="ECO:0000256" key="5">
    <source>
        <dbReference type="ARBA" id="ARBA00022801"/>
    </source>
</evidence>
<dbReference type="Proteomes" id="UP000220438">
    <property type="component" value="Unassembled WGS sequence"/>
</dbReference>
<dbReference type="GO" id="GO:0004519">
    <property type="term" value="F:endonuclease activity"/>
    <property type="evidence" value="ECO:0007669"/>
    <property type="project" value="UniProtKB-KW"/>
</dbReference>
<evidence type="ECO:0000256" key="4">
    <source>
        <dbReference type="ARBA" id="ARBA00022759"/>
    </source>
</evidence>
<dbReference type="EMBL" id="QVEQ01000001">
    <property type="protein sequence ID" value="RGB73291.1"/>
    <property type="molecule type" value="Genomic_DNA"/>
</dbReference>
<dbReference type="NCBIfam" id="TIGR02116">
    <property type="entry name" value="toxin_Txe_YoeB"/>
    <property type="match status" value="1"/>
</dbReference>
<dbReference type="InterPro" id="IPR009614">
    <property type="entry name" value="YoeB_toxin"/>
</dbReference>
<dbReference type="AlphaFoldDB" id="A0A2A7BEJ3"/>
<proteinExistence type="inferred from homology"/>
<comment type="similarity">
    <text evidence="1">Belongs to the YoeB family.</text>
</comment>
<keyword evidence="2" id="KW-1277">Toxin-antitoxin system</keyword>
<dbReference type="InterPro" id="IPR035093">
    <property type="entry name" value="RelE/ParE_toxin_dom_sf"/>
</dbReference>
<dbReference type="GO" id="GO:0016787">
    <property type="term" value="F:hydrolase activity"/>
    <property type="evidence" value="ECO:0007669"/>
    <property type="project" value="UniProtKB-KW"/>
</dbReference>
<dbReference type="GO" id="GO:0045892">
    <property type="term" value="P:negative regulation of DNA-templated transcription"/>
    <property type="evidence" value="ECO:0007669"/>
    <property type="project" value="TreeGrafter"/>
</dbReference>
<reference evidence="8 10" key="1">
    <citation type="journal article" date="2017" name="Front. Microbiol.">
        <title>New Insights into the Diversity of the Genus Faecalibacterium.</title>
        <authorList>
            <person name="Benevides L."/>
            <person name="Burman S."/>
            <person name="Martin R."/>
            <person name="Robert V."/>
            <person name="Thomas M."/>
            <person name="Miquel S."/>
            <person name="Chain F."/>
            <person name="Sokol H."/>
            <person name="Bermudez-Humaran L.G."/>
            <person name="Morrison M."/>
            <person name="Langella P."/>
            <person name="Azevedo V.A."/>
            <person name="Chatel J.M."/>
            <person name="Soares S."/>
        </authorList>
    </citation>
    <scope>NUCLEOTIDE SEQUENCE [LARGE SCALE GENOMIC DNA]</scope>
    <source>
        <strain evidence="8 10">AHMP21</strain>
    </source>
</reference>
<keyword evidence="3" id="KW-0540">Nuclease</keyword>
<comment type="caution">
    <text evidence="8">The sequence shown here is derived from an EMBL/GenBank/DDBJ whole genome shotgun (WGS) entry which is preliminary data.</text>
</comment>
<dbReference type="SUPFAM" id="SSF143011">
    <property type="entry name" value="RelE-like"/>
    <property type="match status" value="1"/>
</dbReference>
<dbReference type="GO" id="GO:0006401">
    <property type="term" value="P:RNA catabolic process"/>
    <property type="evidence" value="ECO:0007669"/>
    <property type="project" value="InterPro"/>
</dbReference>
<evidence type="ECO:0000256" key="6">
    <source>
        <dbReference type="ARBA" id="ARBA00030388"/>
    </source>
</evidence>
<dbReference type="EMBL" id="NOUW01000017">
    <property type="protein sequence ID" value="PDX89776.1"/>
    <property type="molecule type" value="Genomic_DNA"/>
</dbReference>
<dbReference type="PANTHER" id="PTHR38039">
    <property type="entry name" value="TOXIN YOEB"/>
    <property type="match status" value="1"/>
</dbReference>
<gene>
    <name evidence="8" type="ORF">CHR61_06405</name>
    <name evidence="9" type="ORF">DWZ89_00410</name>
</gene>
<evidence type="ECO:0000313" key="10">
    <source>
        <dbReference type="Proteomes" id="UP000220438"/>
    </source>
</evidence>
<evidence type="ECO:0000313" key="11">
    <source>
        <dbReference type="Proteomes" id="UP000261140"/>
    </source>
</evidence>
<keyword evidence="5" id="KW-0378">Hydrolase</keyword>
<evidence type="ECO:0000313" key="8">
    <source>
        <dbReference type="EMBL" id="PDX89776.1"/>
    </source>
</evidence>
<name>A0A2A7BEJ3_9FIRM</name>
<evidence type="ECO:0000256" key="3">
    <source>
        <dbReference type="ARBA" id="ARBA00022722"/>
    </source>
</evidence>
<protein>
    <recommendedName>
        <fullName evidence="7">Endoribonuclease YoeB</fullName>
    </recommendedName>
    <alternativeName>
        <fullName evidence="6">Putative mRNA interferase YoeB</fullName>
    </alternativeName>
</protein>
<keyword evidence="4" id="KW-0255">Endonuclease</keyword>